<protein>
    <submittedName>
        <fullName evidence="1">Uncharacterized protein</fullName>
    </submittedName>
</protein>
<dbReference type="Proteomes" id="UP000252733">
    <property type="component" value="Unassembled WGS sequence"/>
</dbReference>
<gene>
    <name evidence="1" type="ORF">DFO77_10648</name>
</gene>
<dbReference type="AlphaFoldDB" id="A0A2T0XLN4"/>
<organism evidence="1 2">
    <name type="scientific">Marinilabilia salmonicolor</name>
    <dbReference type="NCBI Taxonomy" id="989"/>
    <lineage>
        <taxon>Bacteria</taxon>
        <taxon>Pseudomonadati</taxon>
        <taxon>Bacteroidota</taxon>
        <taxon>Bacteroidia</taxon>
        <taxon>Marinilabiliales</taxon>
        <taxon>Marinilabiliaceae</taxon>
        <taxon>Marinilabilia</taxon>
    </lineage>
</organism>
<comment type="caution">
    <text evidence="1">The sequence shown here is derived from an EMBL/GenBank/DDBJ whole genome shotgun (WGS) entry which is preliminary data.</text>
</comment>
<evidence type="ECO:0000313" key="2">
    <source>
        <dbReference type="Proteomes" id="UP000252733"/>
    </source>
</evidence>
<dbReference type="EMBL" id="QPIZ01000006">
    <property type="protein sequence ID" value="RCW37356.1"/>
    <property type="molecule type" value="Genomic_DNA"/>
</dbReference>
<accession>A0A2T0XLN4</accession>
<proteinExistence type="predicted"/>
<keyword evidence="2" id="KW-1185">Reference proteome</keyword>
<sequence length="44" mass="4962">MRGKDSFFCGSLKTVSLQPGKIIHFHPFKPLIGPEKNNIPPKKQ</sequence>
<evidence type="ECO:0000313" key="1">
    <source>
        <dbReference type="EMBL" id="RCW37356.1"/>
    </source>
</evidence>
<reference evidence="1 2" key="1">
    <citation type="submission" date="2018-07" db="EMBL/GenBank/DDBJ databases">
        <title>Freshwater and sediment microbial communities from various areas in North America, analyzing microbe dynamics in response to fracking.</title>
        <authorList>
            <person name="Lamendella R."/>
        </authorList>
    </citation>
    <scope>NUCLEOTIDE SEQUENCE [LARGE SCALE GENOMIC DNA]</scope>
    <source>
        <strain evidence="1 2">160A</strain>
    </source>
</reference>
<name>A0A2T0XLN4_9BACT</name>